<dbReference type="AlphaFoldDB" id="A0AAE0GA87"/>
<dbReference type="EMBL" id="LGRX02007866">
    <property type="protein sequence ID" value="KAK3274200.1"/>
    <property type="molecule type" value="Genomic_DNA"/>
</dbReference>
<keyword evidence="2" id="KW-1185">Reference proteome</keyword>
<protein>
    <recommendedName>
        <fullName evidence="3">Sulfotransferase</fullName>
    </recommendedName>
</protein>
<accession>A0AAE0GA87</accession>
<proteinExistence type="predicted"/>
<reference evidence="1 2" key="1">
    <citation type="journal article" date="2015" name="Genome Biol. Evol.">
        <title>Comparative Genomics of a Bacterivorous Green Alga Reveals Evolutionary Causalities and Consequences of Phago-Mixotrophic Mode of Nutrition.</title>
        <authorList>
            <person name="Burns J.A."/>
            <person name="Paasch A."/>
            <person name="Narechania A."/>
            <person name="Kim E."/>
        </authorList>
    </citation>
    <scope>NUCLEOTIDE SEQUENCE [LARGE SCALE GENOMIC DNA]</scope>
    <source>
        <strain evidence="1 2">PLY_AMNH</strain>
    </source>
</reference>
<name>A0AAE0GA87_9CHLO</name>
<sequence>RAQPAEPSRERTPTGKRTLAKRLIMTVHGNSPSWLSISSDAALLKNSYAEASCKAFFFTVLRDPGDMRLSAYAMWFHNAQYTAKKARSLMLDNLEAQFLFTGYRGPKRSKNMHKVIVNDTNIQEVLNSLGVFDFIGRTDQISGLLSKVAGFARIAHCSLQDVNVNAHHSYRTNTERDLSQLSRIEDMDPTLRLDYRVWTYVQNVETLQFLSIPCTL</sequence>
<dbReference type="Proteomes" id="UP001190700">
    <property type="component" value="Unassembled WGS sequence"/>
</dbReference>
<gene>
    <name evidence="1" type="ORF">CYMTET_17606</name>
</gene>
<feature type="non-terminal residue" evidence="1">
    <location>
        <position position="1"/>
    </location>
</feature>
<organism evidence="1 2">
    <name type="scientific">Cymbomonas tetramitiformis</name>
    <dbReference type="NCBI Taxonomy" id="36881"/>
    <lineage>
        <taxon>Eukaryota</taxon>
        <taxon>Viridiplantae</taxon>
        <taxon>Chlorophyta</taxon>
        <taxon>Pyramimonadophyceae</taxon>
        <taxon>Pyramimonadales</taxon>
        <taxon>Pyramimonadaceae</taxon>
        <taxon>Cymbomonas</taxon>
    </lineage>
</organism>
<evidence type="ECO:0000313" key="2">
    <source>
        <dbReference type="Proteomes" id="UP001190700"/>
    </source>
</evidence>
<evidence type="ECO:0000313" key="1">
    <source>
        <dbReference type="EMBL" id="KAK3274200.1"/>
    </source>
</evidence>
<evidence type="ECO:0008006" key="3">
    <source>
        <dbReference type="Google" id="ProtNLM"/>
    </source>
</evidence>
<comment type="caution">
    <text evidence="1">The sequence shown here is derived from an EMBL/GenBank/DDBJ whole genome shotgun (WGS) entry which is preliminary data.</text>
</comment>